<dbReference type="Proteomes" id="UP000298652">
    <property type="component" value="Chromosome 4"/>
</dbReference>
<keyword evidence="1" id="KW-0812">Transmembrane</keyword>
<keyword evidence="1" id="KW-0472">Membrane</keyword>
<dbReference type="EMBL" id="CM016555">
    <property type="protein sequence ID" value="TKW23255.1"/>
    <property type="molecule type" value="Genomic_DNA"/>
</dbReference>
<proteinExistence type="predicted"/>
<dbReference type="Gramene" id="TKW23255">
    <property type="protein sequence ID" value="TKW23255"/>
    <property type="gene ID" value="SEVIR_4G280900v2"/>
</dbReference>
<keyword evidence="1" id="KW-1133">Transmembrane helix</keyword>
<reference evidence="2" key="1">
    <citation type="submission" date="2019-03" db="EMBL/GenBank/DDBJ databases">
        <title>WGS assembly of Setaria viridis.</title>
        <authorList>
            <person name="Huang P."/>
            <person name="Jenkins J."/>
            <person name="Grimwood J."/>
            <person name="Barry K."/>
            <person name="Healey A."/>
            <person name="Mamidi S."/>
            <person name="Sreedasyam A."/>
            <person name="Shu S."/>
            <person name="Feldman M."/>
            <person name="Wu J."/>
            <person name="Yu Y."/>
            <person name="Chen C."/>
            <person name="Johnson J."/>
            <person name="Rokhsar D."/>
            <person name="Baxter I."/>
            <person name="Schmutz J."/>
            <person name="Brutnell T."/>
            <person name="Kellogg E."/>
        </authorList>
    </citation>
    <scope>NUCLEOTIDE SEQUENCE [LARGE SCALE GENOMIC DNA]</scope>
</reference>
<sequence>MTSIACCIRSMSCLANSCVLFFVTVYMRFHYMTIVQIENISSPMLQGIDFCIGEHKVISHLFGLVQTIEDLIFFVMRFIIFFDLDTNLSRRFVVTPFLRKRAYLCWSGH</sequence>
<name>A0A4U6V518_SETVI</name>
<evidence type="ECO:0000313" key="3">
    <source>
        <dbReference type="Proteomes" id="UP000298652"/>
    </source>
</evidence>
<accession>A0A4U6V518</accession>
<evidence type="ECO:0000256" key="1">
    <source>
        <dbReference type="SAM" id="Phobius"/>
    </source>
</evidence>
<evidence type="ECO:0000313" key="2">
    <source>
        <dbReference type="EMBL" id="TKW23255.1"/>
    </source>
</evidence>
<keyword evidence="3" id="KW-1185">Reference proteome</keyword>
<feature type="transmembrane region" description="Helical" evidence="1">
    <location>
        <begin position="12"/>
        <end position="37"/>
    </location>
</feature>
<protein>
    <submittedName>
        <fullName evidence="2">Uncharacterized protein</fullName>
    </submittedName>
</protein>
<feature type="transmembrane region" description="Helical" evidence="1">
    <location>
        <begin position="57"/>
        <end position="82"/>
    </location>
</feature>
<dbReference type="AlphaFoldDB" id="A0A4U6V518"/>
<gene>
    <name evidence="2" type="ORF">SEVIR_4G280900v2</name>
</gene>
<organism evidence="2 3">
    <name type="scientific">Setaria viridis</name>
    <name type="common">Green bristlegrass</name>
    <name type="synonym">Setaria italica subsp. viridis</name>
    <dbReference type="NCBI Taxonomy" id="4556"/>
    <lineage>
        <taxon>Eukaryota</taxon>
        <taxon>Viridiplantae</taxon>
        <taxon>Streptophyta</taxon>
        <taxon>Embryophyta</taxon>
        <taxon>Tracheophyta</taxon>
        <taxon>Spermatophyta</taxon>
        <taxon>Magnoliopsida</taxon>
        <taxon>Liliopsida</taxon>
        <taxon>Poales</taxon>
        <taxon>Poaceae</taxon>
        <taxon>PACMAD clade</taxon>
        <taxon>Panicoideae</taxon>
        <taxon>Panicodae</taxon>
        <taxon>Paniceae</taxon>
        <taxon>Cenchrinae</taxon>
        <taxon>Setaria</taxon>
    </lineage>
</organism>